<proteinExistence type="predicted"/>
<evidence type="ECO:0000313" key="1">
    <source>
        <dbReference type="EMBL" id="KIM24556.1"/>
    </source>
</evidence>
<dbReference type="EMBL" id="KN824323">
    <property type="protein sequence ID" value="KIM24556.1"/>
    <property type="molecule type" value="Genomic_DNA"/>
</dbReference>
<dbReference type="HOGENOM" id="CLU_1476001_0_0_1"/>
<reference evidence="1 2" key="1">
    <citation type="submission" date="2014-04" db="EMBL/GenBank/DDBJ databases">
        <authorList>
            <consortium name="DOE Joint Genome Institute"/>
            <person name="Kuo A."/>
            <person name="Zuccaro A."/>
            <person name="Kohler A."/>
            <person name="Nagy L.G."/>
            <person name="Floudas D."/>
            <person name="Copeland A."/>
            <person name="Barry K.W."/>
            <person name="Cichocki N."/>
            <person name="Veneault-Fourrey C."/>
            <person name="LaButti K."/>
            <person name="Lindquist E.A."/>
            <person name="Lipzen A."/>
            <person name="Lundell T."/>
            <person name="Morin E."/>
            <person name="Murat C."/>
            <person name="Sun H."/>
            <person name="Tunlid A."/>
            <person name="Henrissat B."/>
            <person name="Grigoriev I.V."/>
            <person name="Hibbett D.S."/>
            <person name="Martin F."/>
            <person name="Nordberg H.P."/>
            <person name="Cantor M.N."/>
            <person name="Hua S.X."/>
        </authorList>
    </citation>
    <scope>NUCLEOTIDE SEQUENCE [LARGE SCALE GENOMIC DNA]</scope>
    <source>
        <strain evidence="1 2">MAFF 305830</strain>
    </source>
</reference>
<accession>A0A0C3AZ87</accession>
<name>A0A0C3AZ87_SERVB</name>
<protein>
    <submittedName>
        <fullName evidence="1">Uncharacterized protein</fullName>
    </submittedName>
</protein>
<sequence>MGLIQKRADFVAEPFGGWCWCWCWRCRVWLLLRWFVSGRNFVPRLNDVPRNMHNGWIVIVFVVFERCLIRLPVCVSACALNILNASSASCLWRRRTTWTYPDASSTIGIQYCERKGSASVWTGPWRSAATRWRSSSECDAGIVWGARCCFPARQMVQMGSGRALLLMSRSLTSSSRMMASRPW</sequence>
<dbReference type="AlphaFoldDB" id="A0A0C3AZ87"/>
<gene>
    <name evidence="1" type="ORF">M408DRAFT_232771</name>
</gene>
<dbReference type="Proteomes" id="UP000054097">
    <property type="component" value="Unassembled WGS sequence"/>
</dbReference>
<evidence type="ECO:0000313" key="2">
    <source>
        <dbReference type="Proteomes" id="UP000054097"/>
    </source>
</evidence>
<keyword evidence="2" id="KW-1185">Reference proteome</keyword>
<reference evidence="2" key="2">
    <citation type="submission" date="2015-01" db="EMBL/GenBank/DDBJ databases">
        <title>Evolutionary Origins and Diversification of the Mycorrhizal Mutualists.</title>
        <authorList>
            <consortium name="DOE Joint Genome Institute"/>
            <consortium name="Mycorrhizal Genomics Consortium"/>
            <person name="Kohler A."/>
            <person name="Kuo A."/>
            <person name="Nagy L.G."/>
            <person name="Floudas D."/>
            <person name="Copeland A."/>
            <person name="Barry K.W."/>
            <person name="Cichocki N."/>
            <person name="Veneault-Fourrey C."/>
            <person name="LaButti K."/>
            <person name="Lindquist E.A."/>
            <person name="Lipzen A."/>
            <person name="Lundell T."/>
            <person name="Morin E."/>
            <person name="Murat C."/>
            <person name="Riley R."/>
            <person name="Ohm R."/>
            <person name="Sun H."/>
            <person name="Tunlid A."/>
            <person name="Henrissat B."/>
            <person name="Grigoriev I.V."/>
            <person name="Hibbett D.S."/>
            <person name="Martin F."/>
        </authorList>
    </citation>
    <scope>NUCLEOTIDE SEQUENCE [LARGE SCALE GENOMIC DNA]</scope>
    <source>
        <strain evidence="2">MAFF 305830</strain>
    </source>
</reference>
<organism evidence="1 2">
    <name type="scientific">Serendipita vermifera MAFF 305830</name>
    <dbReference type="NCBI Taxonomy" id="933852"/>
    <lineage>
        <taxon>Eukaryota</taxon>
        <taxon>Fungi</taxon>
        <taxon>Dikarya</taxon>
        <taxon>Basidiomycota</taxon>
        <taxon>Agaricomycotina</taxon>
        <taxon>Agaricomycetes</taxon>
        <taxon>Sebacinales</taxon>
        <taxon>Serendipitaceae</taxon>
        <taxon>Serendipita</taxon>
    </lineage>
</organism>